<keyword evidence="1" id="KW-0732">Signal</keyword>
<dbReference type="RefSeq" id="WP_135465551.1">
    <property type="nucleotide sequence ID" value="NZ_SRLC01000003.1"/>
</dbReference>
<evidence type="ECO:0000313" key="3">
    <source>
        <dbReference type="EMBL" id="TGE20752.1"/>
    </source>
</evidence>
<feature type="domain" description="DUF6089" evidence="2">
    <location>
        <begin position="29"/>
        <end position="235"/>
    </location>
</feature>
<gene>
    <name evidence="3" type="ORF">E5K00_22490</name>
</gene>
<dbReference type="SUPFAM" id="SSF56925">
    <property type="entry name" value="OMPA-like"/>
    <property type="match status" value="1"/>
</dbReference>
<feature type="chain" id="PRO_5021258087" description="DUF6089 domain-containing protein" evidence="1">
    <location>
        <begin position="25"/>
        <end position="302"/>
    </location>
</feature>
<dbReference type="Proteomes" id="UP000297549">
    <property type="component" value="Unassembled WGS sequence"/>
</dbReference>
<protein>
    <recommendedName>
        <fullName evidence="2">DUF6089 domain-containing protein</fullName>
    </recommendedName>
</protein>
<name>A0A4Z0PWD9_9BACT</name>
<dbReference type="EMBL" id="SRLC01000003">
    <property type="protein sequence ID" value="TGE20752.1"/>
    <property type="molecule type" value="Genomic_DNA"/>
</dbReference>
<dbReference type="Pfam" id="PF19573">
    <property type="entry name" value="DUF6089"/>
    <property type="match status" value="1"/>
</dbReference>
<accession>A0A4Z0PWD9</accession>
<dbReference type="AlphaFoldDB" id="A0A4Z0PWD9"/>
<organism evidence="3 4">
    <name type="scientific">Hymenobacter aquaticus</name>
    <dbReference type="NCBI Taxonomy" id="1867101"/>
    <lineage>
        <taxon>Bacteria</taxon>
        <taxon>Pseudomonadati</taxon>
        <taxon>Bacteroidota</taxon>
        <taxon>Cytophagia</taxon>
        <taxon>Cytophagales</taxon>
        <taxon>Hymenobacteraceae</taxon>
        <taxon>Hymenobacter</taxon>
    </lineage>
</organism>
<reference evidence="3 4" key="1">
    <citation type="submission" date="2019-04" db="EMBL/GenBank/DDBJ databases">
        <authorList>
            <person name="Feng G."/>
            <person name="Zhang J."/>
            <person name="Zhu H."/>
        </authorList>
    </citation>
    <scope>NUCLEOTIDE SEQUENCE [LARGE SCALE GENOMIC DNA]</scope>
    <source>
        <strain evidence="3 4">JCM 31653</strain>
    </source>
</reference>
<evidence type="ECO:0000256" key="1">
    <source>
        <dbReference type="SAM" id="SignalP"/>
    </source>
</evidence>
<dbReference type="InterPro" id="IPR011250">
    <property type="entry name" value="OMP/PagP_B-barrel"/>
</dbReference>
<keyword evidence="4" id="KW-1185">Reference proteome</keyword>
<comment type="caution">
    <text evidence="3">The sequence shown here is derived from an EMBL/GenBank/DDBJ whole genome shotgun (WGS) entry which is preliminary data.</text>
</comment>
<feature type="signal peptide" evidence="1">
    <location>
        <begin position="1"/>
        <end position="24"/>
    </location>
</feature>
<dbReference type="OrthoDB" id="654178at2"/>
<evidence type="ECO:0000313" key="4">
    <source>
        <dbReference type="Proteomes" id="UP000297549"/>
    </source>
</evidence>
<evidence type="ECO:0000259" key="2">
    <source>
        <dbReference type="Pfam" id="PF19573"/>
    </source>
</evidence>
<proteinExistence type="predicted"/>
<sequence length="302" mass="33807">MKLTTTFFLLPAVAATLLGTAARAQSFTTKNRYTTVDVSLNAMNYFGDVVPKVTMSSLRAGASRPNVGISLTRRLTTRFSARVAVAYGRISGEDSKAADPRDDNARFRYHRNMNFRNDIVEVSAVGRLDLFRNHYSYLRRPNLMPYVFGGIALFHHNPKGYVQGGTIPKSLAEGSYVALQPLRTEGQDQSYNRTQLAIPFGFGVRYRLSNNLDLGLEIGWRKTFTDYLDDVSGNYTDVANLTSDAARYFGHDVTRTENPDAFVNFNAPGSMRGRSTMQDWYIVTGLSVNYILVKKQNGGKFR</sequence>
<dbReference type="Gene3D" id="2.40.160.20">
    <property type="match status" value="1"/>
</dbReference>
<dbReference type="InterPro" id="IPR045743">
    <property type="entry name" value="DUF6089"/>
</dbReference>